<sequence>MSRLSGRLRSGAGGGVGCGGAAVAEDQGCEGGLAAWGRERAAGLQQGVTVDPSAEAGAQGTLDLSPLPSPSPTSLANGLHLLRRPGLGTRRRRQLETHTYTHADALTHTPGQTEVIDMQMHTDVLVSTRVETCTDAHTHTRPNTHSDMVGPELARNVSPETHTRSPQRQALLPVNHPAFTNQQAAFSTCSSAPPNSANIDMPPTISPAPIASTPLDLSKPSRAIGASPVGPSLIRACPDTSVSGPTLIDLPPAPVEAERKYALRSSGRPRFPCQLRKSSRIRRSTEDGERRGGSEREMEEEDEEEEKERVGINMKLERPRVEECLPAASKTADPPLPVTPLPLPRPISHFIPQPSPKPRTSPKPQPRPSTNAKPKAQPRPSMKALPKPMPRSLTNPRPATSLSPCPLAYTEPRTTVKEEPEHRATPTKKRHGRFVGVRRIVVKVARIPVNLSRRQKSYKISSMETVEKGATVGDGGVEGGDGGAAVVREPTALLRMKNNGKSVMVMFPPGELPVILKRRRGRPPKQIVPGATDKTTGVNPAVVGGNGEPKKPRRRRRAKLPSPQPSYVNDTNDVKAEYGDVLSKLAFLNRQPPATGRCSPPRCWTPSEPDSFHIPSDNPGISALLHRLTGFRRRGGRGGGMGARGGGGAGPGGAGGDGFKSSFSDFFETIGKKRKATSDLGLVKKRRKGGGGRGGGVVGADMGVRCEGGKLVRKRRSRKNGFLKGEIEGQLEQDWSNGGGSWGEEGGAERERELVVYQACGSPRGGFPSCDGGKGGSYNSPGGSRGHGVGDEVQGLFAGYFRSLLDSDDSSDLLDISSSRPDPRKPPLAPGYDSSGSAPGPGPRWSPGYDSSGSAPGPRWSPGFPKRSPKGDSRENPTQAMPFSSSTSSTSRPPYSYMSQNSPTTSSFPKSTPPSLSLSRSPSSPHPSSYGPYPSGYSSSSPAGGSAAPQRPTDCSFAAYGAAGPGKASTANPVGQGSMGYSGFAKRGYGGYSGQVGPSSPSGGGYMAMAKNSPFSSSSPEAYRHYQSSQWNYRQSGWAGESLGHHYTGGYNDYVTPGPSEPKDILDISNYTPQKAKRQPFLESLSESSSDSSHFGVTGKGGGGSGGCGGGGSGSVGGGAYRQSAGRECMPIIGEGGQGQSSLSSLEKLMMDWHESASGPSYNWSQNVLFQGQGKPGRGRRKRNVADALTEKDVGGGPGAGPTPDSPTSPPGQPHVTTQSTGAKRSGVGGRQTRGARGGRGRLSPSLRERPPGGKKGKTTGSGNAAQGGLFQEGLDYYSGDSSSLSPLPTPASHLGYPSESCDYPSQSPYSAHPSTPSSEEHYTALFPGEASSSSLSPGMTSTASSYPLKPSPAPQPYHQAIPLLPHPPPSPPPAPHRHGYCPTVERH</sequence>
<name>A0ACC2FJW3_DALPE</name>
<evidence type="ECO:0000313" key="1">
    <source>
        <dbReference type="EMBL" id="KAJ7991671.1"/>
    </source>
</evidence>
<gene>
    <name evidence="1" type="ORF">DPEC_G00286300</name>
</gene>
<dbReference type="EMBL" id="CM055753">
    <property type="protein sequence ID" value="KAJ7991671.1"/>
    <property type="molecule type" value="Genomic_DNA"/>
</dbReference>
<protein>
    <submittedName>
        <fullName evidence="1">Uncharacterized protein</fullName>
    </submittedName>
</protein>
<dbReference type="Proteomes" id="UP001157502">
    <property type="component" value="Chromosome 26"/>
</dbReference>
<comment type="caution">
    <text evidence="1">The sequence shown here is derived from an EMBL/GenBank/DDBJ whole genome shotgun (WGS) entry which is preliminary data.</text>
</comment>
<reference evidence="1" key="1">
    <citation type="submission" date="2021-05" db="EMBL/GenBank/DDBJ databases">
        <authorList>
            <person name="Pan Q."/>
            <person name="Jouanno E."/>
            <person name="Zahm M."/>
            <person name="Klopp C."/>
            <person name="Cabau C."/>
            <person name="Louis A."/>
            <person name="Berthelot C."/>
            <person name="Parey E."/>
            <person name="Roest Crollius H."/>
            <person name="Montfort J."/>
            <person name="Robinson-Rechavi M."/>
            <person name="Bouchez O."/>
            <person name="Lampietro C."/>
            <person name="Lopez Roques C."/>
            <person name="Donnadieu C."/>
            <person name="Postlethwait J."/>
            <person name="Bobe J."/>
            <person name="Dillon D."/>
            <person name="Chandos A."/>
            <person name="von Hippel F."/>
            <person name="Guiguen Y."/>
        </authorList>
    </citation>
    <scope>NUCLEOTIDE SEQUENCE</scope>
    <source>
        <strain evidence="1">YG-Jan2019</strain>
    </source>
</reference>
<proteinExistence type="predicted"/>
<keyword evidence="2" id="KW-1185">Reference proteome</keyword>
<evidence type="ECO:0000313" key="2">
    <source>
        <dbReference type="Proteomes" id="UP001157502"/>
    </source>
</evidence>
<accession>A0ACC2FJW3</accession>
<organism evidence="1 2">
    <name type="scientific">Dallia pectoralis</name>
    <name type="common">Alaska blackfish</name>
    <dbReference type="NCBI Taxonomy" id="75939"/>
    <lineage>
        <taxon>Eukaryota</taxon>
        <taxon>Metazoa</taxon>
        <taxon>Chordata</taxon>
        <taxon>Craniata</taxon>
        <taxon>Vertebrata</taxon>
        <taxon>Euteleostomi</taxon>
        <taxon>Actinopterygii</taxon>
        <taxon>Neopterygii</taxon>
        <taxon>Teleostei</taxon>
        <taxon>Protacanthopterygii</taxon>
        <taxon>Esociformes</taxon>
        <taxon>Umbridae</taxon>
        <taxon>Dallia</taxon>
    </lineage>
</organism>